<organism evidence="1 2">
    <name type="scientific">Coprobacter tertius</name>
    <dbReference type="NCBI Taxonomy" id="2944915"/>
    <lineage>
        <taxon>Bacteria</taxon>
        <taxon>Pseudomonadati</taxon>
        <taxon>Bacteroidota</taxon>
        <taxon>Bacteroidia</taxon>
        <taxon>Bacteroidales</taxon>
        <taxon>Barnesiellaceae</taxon>
        <taxon>Coprobacter</taxon>
    </lineage>
</organism>
<gene>
    <name evidence="1" type="ORF">NMU02_05725</name>
</gene>
<name>A0ABT1MK31_9BACT</name>
<reference evidence="1 2" key="1">
    <citation type="submission" date="2022-07" db="EMBL/GenBank/DDBJ databases">
        <title>Fecal culturing of patients with breast cancer.</title>
        <authorList>
            <person name="Teng N.M.Y."/>
            <person name="Kiu R."/>
            <person name="Evans R."/>
            <person name="Baker D.J."/>
            <person name="Zenner C."/>
            <person name="Robinson S.D."/>
            <person name="Hall L.J."/>
        </authorList>
    </citation>
    <scope>NUCLEOTIDE SEQUENCE [LARGE SCALE GENOMIC DNA]</scope>
    <source>
        <strain evidence="1 2">LH1063</strain>
    </source>
</reference>
<sequence length="133" mass="14945">MWIIILSILLLGAVTYGIHIYREKKIGEDVRPDEASRVIPDGCCGAHEVCEKESLLAAASKEIVYYDDEELDRFTGISSDGYTDEQSSEFADVFYTLQSDDVAGWIRSLQLRGIELPDSLKDEVLLVVGERRN</sequence>
<proteinExistence type="predicted"/>
<evidence type="ECO:0000313" key="1">
    <source>
        <dbReference type="EMBL" id="MCP9611586.1"/>
    </source>
</evidence>
<dbReference type="EMBL" id="JANDHW010000004">
    <property type="protein sequence ID" value="MCP9611586.1"/>
    <property type="molecule type" value="Genomic_DNA"/>
</dbReference>
<keyword evidence="2" id="KW-1185">Reference proteome</keyword>
<protein>
    <submittedName>
        <fullName evidence="1">Phospholipase</fullName>
    </submittedName>
</protein>
<dbReference type="Proteomes" id="UP001205603">
    <property type="component" value="Unassembled WGS sequence"/>
</dbReference>
<dbReference type="RefSeq" id="WP_255026455.1">
    <property type="nucleotide sequence ID" value="NZ_JANDHW010000004.1"/>
</dbReference>
<evidence type="ECO:0000313" key="2">
    <source>
        <dbReference type="Proteomes" id="UP001205603"/>
    </source>
</evidence>
<accession>A0ABT1MK31</accession>
<comment type="caution">
    <text evidence="1">The sequence shown here is derived from an EMBL/GenBank/DDBJ whole genome shotgun (WGS) entry which is preliminary data.</text>
</comment>